<proteinExistence type="predicted"/>
<protein>
    <recommendedName>
        <fullName evidence="2">citrate synthase (unknown stereospecificity)</fullName>
        <ecNumber evidence="2">2.3.3.16</ecNumber>
    </recommendedName>
</protein>
<dbReference type="InterPro" id="IPR016143">
    <property type="entry name" value="Citrate_synth-like_sm_a-sub"/>
</dbReference>
<comment type="caution">
    <text evidence="3">The sequence shown here is derived from an EMBL/GenBank/DDBJ whole genome shotgun (WGS) entry which is preliminary data.</text>
</comment>
<dbReference type="AlphaFoldDB" id="A0A2H0VI34"/>
<organism evidence="3 4">
    <name type="scientific">Candidatus Collierbacteria bacterium CG10_big_fil_rev_8_21_14_0_10_44_9</name>
    <dbReference type="NCBI Taxonomy" id="1974535"/>
    <lineage>
        <taxon>Bacteria</taxon>
        <taxon>Candidatus Collieribacteriota</taxon>
    </lineage>
</organism>
<dbReference type="Gene3D" id="1.10.230.10">
    <property type="entry name" value="Cytochrome P450-Terp, domain 2"/>
    <property type="match status" value="1"/>
</dbReference>
<dbReference type="CDD" id="cd06100">
    <property type="entry name" value="CCL_ACL-C"/>
    <property type="match status" value="1"/>
</dbReference>
<dbReference type="PANTHER" id="PTHR23118:SF42">
    <property type="entry name" value="ATP-CITRATE SYNTHASE"/>
    <property type="match status" value="1"/>
</dbReference>
<dbReference type="InterPro" id="IPR002020">
    <property type="entry name" value="Citrate_synthase"/>
</dbReference>
<dbReference type="Proteomes" id="UP000230796">
    <property type="component" value="Unassembled WGS sequence"/>
</dbReference>
<dbReference type="InterPro" id="IPR036969">
    <property type="entry name" value="Citrate_synthase_sf"/>
</dbReference>
<dbReference type="EMBL" id="PFAF01000067">
    <property type="protein sequence ID" value="PIR98748.1"/>
    <property type="molecule type" value="Genomic_DNA"/>
</dbReference>
<dbReference type="InterPro" id="IPR016142">
    <property type="entry name" value="Citrate_synth-like_lrg_a-sub"/>
</dbReference>
<accession>A0A2H0VI34</accession>
<comment type="pathway">
    <text evidence="1">Carbohydrate metabolism; tricarboxylic acid cycle.</text>
</comment>
<dbReference type="GO" id="GO:0005829">
    <property type="term" value="C:cytosol"/>
    <property type="evidence" value="ECO:0007669"/>
    <property type="project" value="TreeGrafter"/>
</dbReference>
<dbReference type="SUPFAM" id="SSF48256">
    <property type="entry name" value="Citrate synthase"/>
    <property type="match status" value="1"/>
</dbReference>
<name>A0A2H0VI34_9BACT</name>
<sequence>MDDLLNREHSLFTSTISGDIDGEPTILGQNLTKTATTHSFAWIVGSLWLGRPLKSKKTEAVIDQSLRLLVDHGPYVSGAVNTMIAARAGKDLVSSLVSGLLTIGPRFGGAVNGAAKIWFESVSNKITPLDLVENFAKRKEYIQGIGHRKYRLDAPDPRVSILLKLIGNIPHPHLDFAIAVEKITTGKKPNLILNVDGALAAILLDLLVYEEKLERDEIQTLIEAEFFNAIFVLSRSVGFIAHYLDQKRLGEALFRLPDNQVLTK</sequence>
<dbReference type="PANTHER" id="PTHR23118">
    <property type="entry name" value="ATP-CITRATE SYNTHASE"/>
    <property type="match status" value="1"/>
</dbReference>
<dbReference type="EC" id="2.3.3.16" evidence="2"/>
<dbReference type="GO" id="GO:0003878">
    <property type="term" value="F:ATP citrate synthase activity"/>
    <property type="evidence" value="ECO:0007669"/>
    <property type="project" value="TreeGrafter"/>
</dbReference>
<evidence type="ECO:0000313" key="3">
    <source>
        <dbReference type="EMBL" id="PIR98748.1"/>
    </source>
</evidence>
<evidence type="ECO:0000256" key="2">
    <source>
        <dbReference type="ARBA" id="ARBA00012972"/>
    </source>
</evidence>
<evidence type="ECO:0000313" key="4">
    <source>
        <dbReference type="Proteomes" id="UP000230796"/>
    </source>
</evidence>
<dbReference type="GO" id="GO:0006085">
    <property type="term" value="P:acetyl-CoA biosynthetic process"/>
    <property type="evidence" value="ECO:0007669"/>
    <property type="project" value="TreeGrafter"/>
</dbReference>
<dbReference type="PRINTS" id="PR00143">
    <property type="entry name" value="CITRTSNTHASE"/>
</dbReference>
<dbReference type="GO" id="GO:0006633">
    <property type="term" value="P:fatty acid biosynthetic process"/>
    <property type="evidence" value="ECO:0007669"/>
    <property type="project" value="TreeGrafter"/>
</dbReference>
<dbReference type="GO" id="GO:0036440">
    <property type="term" value="F:citrate synthase activity"/>
    <property type="evidence" value="ECO:0007669"/>
    <property type="project" value="UniProtKB-EC"/>
</dbReference>
<gene>
    <name evidence="3" type="ORF">COT87_03140</name>
</gene>
<dbReference type="GO" id="GO:0006099">
    <property type="term" value="P:tricarboxylic acid cycle"/>
    <property type="evidence" value="ECO:0007669"/>
    <property type="project" value="UniProtKB-UniPathway"/>
</dbReference>
<dbReference type="Gene3D" id="1.10.580.10">
    <property type="entry name" value="Citrate Synthase, domain 1"/>
    <property type="match status" value="1"/>
</dbReference>
<dbReference type="UniPathway" id="UPA00223"/>
<reference evidence="4" key="1">
    <citation type="submission" date="2017-09" db="EMBL/GenBank/DDBJ databases">
        <title>Depth-based differentiation of microbial function through sediment-hosted aquifers and enrichment of novel symbionts in the deep terrestrial subsurface.</title>
        <authorList>
            <person name="Probst A.J."/>
            <person name="Ladd B."/>
            <person name="Jarett J.K."/>
            <person name="Geller-Mcgrath D.E."/>
            <person name="Sieber C.M.K."/>
            <person name="Emerson J.B."/>
            <person name="Anantharaman K."/>
            <person name="Thomas B.C."/>
            <person name="Malmstrom R."/>
            <person name="Stieglmeier M."/>
            <person name="Klingl A."/>
            <person name="Woyke T."/>
            <person name="Ryan C.M."/>
            <person name="Banfield J.F."/>
        </authorList>
    </citation>
    <scope>NUCLEOTIDE SEQUENCE [LARGE SCALE GENOMIC DNA]</scope>
</reference>
<dbReference type="Pfam" id="PF00285">
    <property type="entry name" value="Citrate_synt"/>
    <property type="match status" value="1"/>
</dbReference>
<evidence type="ECO:0000256" key="1">
    <source>
        <dbReference type="ARBA" id="ARBA00005163"/>
    </source>
</evidence>